<dbReference type="Proteomes" id="UP000661691">
    <property type="component" value="Unassembled WGS sequence"/>
</dbReference>
<sequence length="305" mass="35473">MKNYILYGMKIKTEINFDEHLNRCYIDSYDFELVHSNNNLKIEIQSKLIKIYEKFIMNEPIPFEVLFQIDEKVFYLSWLTHYHFIIDIRSNTINFYGELDGEFYCVFFSRIVSFLLYTRGYTQIHGSAIQYKGKTVCFIGDSGAGKSTLASLAFHHGGKVITDDIIAIGPDSCEVNFGTSSLRLYPDSSYIPANAVFFDEVDKLRVNFNHSSYNKKYFPNFLFFIEINNSKGLIYEELDNFGKMTSLIYNAYNKKLLQNVFSDVMESENIKVFSELSRRSSFVKVTRHENTSPEDVFSLVQLLLT</sequence>
<dbReference type="AlphaFoldDB" id="A0A926RYD6"/>
<dbReference type="InterPro" id="IPR027417">
    <property type="entry name" value="P-loop_NTPase"/>
</dbReference>
<comment type="caution">
    <text evidence="1">The sequence shown here is derived from an EMBL/GenBank/DDBJ whole genome shotgun (WGS) entry which is preliminary data.</text>
</comment>
<organism evidence="1 2">
    <name type="scientific">Polycladospora coralii</name>
    <dbReference type="NCBI Taxonomy" id="2771432"/>
    <lineage>
        <taxon>Bacteria</taxon>
        <taxon>Bacillati</taxon>
        <taxon>Bacillota</taxon>
        <taxon>Bacilli</taxon>
        <taxon>Bacillales</taxon>
        <taxon>Thermoactinomycetaceae</taxon>
        <taxon>Polycladospora</taxon>
    </lineage>
</organism>
<accession>A0A926RYD6</accession>
<protein>
    <recommendedName>
        <fullName evidence="3">HPr kinase/phosphorylase C-terminal domain-containing protein</fullName>
    </recommendedName>
</protein>
<gene>
    <name evidence="1" type="ORF">IC620_13735</name>
</gene>
<keyword evidence="2" id="KW-1185">Reference proteome</keyword>
<dbReference type="RefSeq" id="WP_191142506.1">
    <property type="nucleotide sequence ID" value="NZ_JACXAH010000025.1"/>
</dbReference>
<evidence type="ECO:0000313" key="1">
    <source>
        <dbReference type="EMBL" id="MBD1373411.1"/>
    </source>
</evidence>
<evidence type="ECO:0000313" key="2">
    <source>
        <dbReference type="Proteomes" id="UP000661691"/>
    </source>
</evidence>
<dbReference type="SUPFAM" id="SSF53795">
    <property type="entry name" value="PEP carboxykinase-like"/>
    <property type="match status" value="1"/>
</dbReference>
<reference evidence="1" key="1">
    <citation type="submission" date="2020-09" db="EMBL/GenBank/DDBJ databases">
        <title>A novel bacterium of genus Hazenella, isolated from South China Sea.</title>
        <authorList>
            <person name="Huang H."/>
            <person name="Mo K."/>
            <person name="Hu Y."/>
        </authorList>
    </citation>
    <scope>NUCLEOTIDE SEQUENCE</scope>
    <source>
        <strain evidence="1">IB182357</strain>
    </source>
</reference>
<dbReference type="EMBL" id="JACXAH010000025">
    <property type="protein sequence ID" value="MBD1373411.1"/>
    <property type="molecule type" value="Genomic_DNA"/>
</dbReference>
<dbReference type="Gene3D" id="3.40.50.300">
    <property type="entry name" value="P-loop containing nucleotide triphosphate hydrolases"/>
    <property type="match status" value="1"/>
</dbReference>
<name>A0A926RYD6_9BACL</name>
<evidence type="ECO:0008006" key="3">
    <source>
        <dbReference type="Google" id="ProtNLM"/>
    </source>
</evidence>
<proteinExistence type="predicted"/>